<dbReference type="SUPFAM" id="SSF53756">
    <property type="entry name" value="UDP-Glycosyltransferase/glycogen phosphorylase"/>
    <property type="match status" value="1"/>
</dbReference>
<sequence>MKMTHLDHIIGLDDIEKNGSNNLKAEKQLAVEAQGNAVRALKAARAAKFEIDAVIEALERRLFYIPSFKIYHDVAGLYNNGPPHFLAPDMFLGSPFKRTVVPRNHLSCLGWTVNELGIFHTVFIVGAGYSMAIYLPMVPILGGFSGWPLAGEQCFNSLMLDNEVGVSIEVARGIDSATKHDKIARVIKVVLGNTKKGEDMRKNAHQMKEKMEDA</sequence>
<dbReference type="EMBL" id="OIVN01001169">
    <property type="protein sequence ID" value="SPC90695.1"/>
    <property type="molecule type" value="Genomic_DNA"/>
</dbReference>
<proteinExistence type="predicted"/>
<protein>
    <submittedName>
        <fullName evidence="1">Uncharacterized protein</fullName>
    </submittedName>
</protein>
<gene>
    <name evidence="1" type="ORF">FSB_LOCUS18577</name>
</gene>
<reference evidence="1" key="1">
    <citation type="submission" date="2018-02" db="EMBL/GenBank/DDBJ databases">
        <authorList>
            <person name="Cohen D.B."/>
            <person name="Kent A.D."/>
        </authorList>
    </citation>
    <scope>NUCLEOTIDE SEQUENCE</scope>
</reference>
<dbReference type="AlphaFoldDB" id="A0A2N9FU43"/>
<name>A0A2N9FU43_FAGSY</name>
<evidence type="ECO:0000313" key="1">
    <source>
        <dbReference type="EMBL" id="SPC90695.1"/>
    </source>
</evidence>
<organism evidence="1">
    <name type="scientific">Fagus sylvatica</name>
    <name type="common">Beechnut</name>
    <dbReference type="NCBI Taxonomy" id="28930"/>
    <lineage>
        <taxon>Eukaryota</taxon>
        <taxon>Viridiplantae</taxon>
        <taxon>Streptophyta</taxon>
        <taxon>Embryophyta</taxon>
        <taxon>Tracheophyta</taxon>
        <taxon>Spermatophyta</taxon>
        <taxon>Magnoliopsida</taxon>
        <taxon>eudicotyledons</taxon>
        <taxon>Gunneridae</taxon>
        <taxon>Pentapetalae</taxon>
        <taxon>rosids</taxon>
        <taxon>fabids</taxon>
        <taxon>Fagales</taxon>
        <taxon>Fagaceae</taxon>
        <taxon>Fagus</taxon>
    </lineage>
</organism>
<accession>A0A2N9FU43</accession>
<dbReference type="Gene3D" id="3.40.50.2000">
    <property type="entry name" value="Glycogen Phosphorylase B"/>
    <property type="match status" value="1"/>
</dbReference>